<keyword evidence="3" id="KW-1185">Reference proteome</keyword>
<proteinExistence type="predicted"/>
<comment type="caution">
    <text evidence="2">The sequence shown here is derived from an EMBL/GenBank/DDBJ whole genome shotgun (WGS) entry which is preliminary data.</text>
</comment>
<dbReference type="EMBL" id="JBHSPR010000020">
    <property type="protein sequence ID" value="MFC6019811.1"/>
    <property type="molecule type" value="Genomic_DNA"/>
</dbReference>
<feature type="compositionally biased region" description="Polar residues" evidence="1">
    <location>
        <begin position="287"/>
        <end position="303"/>
    </location>
</feature>
<dbReference type="RefSeq" id="WP_377426119.1">
    <property type="nucleotide sequence ID" value="NZ_JBHSPR010000020.1"/>
</dbReference>
<accession>A0ABW1KDS0</accession>
<evidence type="ECO:0000256" key="1">
    <source>
        <dbReference type="SAM" id="MobiDB-lite"/>
    </source>
</evidence>
<protein>
    <submittedName>
        <fullName evidence="2">Uncharacterized protein</fullName>
    </submittedName>
</protein>
<feature type="region of interest" description="Disordered" evidence="1">
    <location>
        <begin position="269"/>
        <end position="307"/>
    </location>
</feature>
<dbReference type="Gene3D" id="3.40.50.10490">
    <property type="entry name" value="Glucose-6-phosphate isomerase like protein, domain 1"/>
    <property type="match status" value="1"/>
</dbReference>
<sequence>MTGVRRPEPSGAELWAYVRAAARGERHGPAGTVAALASLAGVPRLGWVHAPPWPVVSRLLGVRSGGAPLRGCRRAVFVGTGGWAFGLRAVCEALPGQSTVWVLDTLDPSAARRVLVEIGEAGPTAGFAVSASGRTRETRLLAATLAVAWQRGGGAAPVWLSERDGALSLTGARDQVALYGTPLSRPALLAARMLCWPRFSDAYREFATATRAIGEWAGEESRRFPATGGPRVVFRLPRGSGPGLRLWTLQAARQGWGGKSERFRPWPDVTMAQFPHSDPGSVRDSGSDFSPESAGTSSEQSVRNRPAATGEVVVDVAEGISGLRSAGGPAGAVAAAMAASYAVASLVACVAVRHGLRFATHDAVNRYKRLVPLAPTAADRPGGGRAVGSVDELVGVLAGWLAERPDLTAVHVVGYGAGLATAVRAGRLAEQLGRPVEVHEGSTWNHHSYQLVWHTPSVGVAVLLAPVHPAVTGDPALDGALTAQRHTLDAIAAATHASLAPRSLLLSWCPGGSGGATAGDVGPGGTGDVR</sequence>
<evidence type="ECO:0000313" key="3">
    <source>
        <dbReference type="Proteomes" id="UP001596203"/>
    </source>
</evidence>
<dbReference type="Proteomes" id="UP001596203">
    <property type="component" value="Unassembled WGS sequence"/>
</dbReference>
<reference evidence="3" key="1">
    <citation type="journal article" date="2019" name="Int. J. Syst. Evol. Microbiol.">
        <title>The Global Catalogue of Microorganisms (GCM) 10K type strain sequencing project: providing services to taxonomists for standard genome sequencing and annotation.</title>
        <authorList>
            <consortium name="The Broad Institute Genomics Platform"/>
            <consortium name="The Broad Institute Genome Sequencing Center for Infectious Disease"/>
            <person name="Wu L."/>
            <person name="Ma J."/>
        </authorList>
    </citation>
    <scope>NUCLEOTIDE SEQUENCE [LARGE SCALE GENOMIC DNA]</scope>
    <source>
        <strain evidence="3">ZS-35-S2</strain>
    </source>
</reference>
<organism evidence="2 3">
    <name type="scientific">Plantactinospora solaniradicis</name>
    <dbReference type="NCBI Taxonomy" id="1723736"/>
    <lineage>
        <taxon>Bacteria</taxon>
        <taxon>Bacillati</taxon>
        <taxon>Actinomycetota</taxon>
        <taxon>Actinomycetes</taxon>
        <taxon>Micromonosporales</taxon>
        <taxon>Micromonosporaceae</taxon>
        <taxon>Plantactinospora</taxon>
    </lineage>
</organism>
<gene>
    <name evidence="2" type="ORF">ACFP2T_26845</name>
</gene>
<dbReference type="SUPFAM" id="SSF53697">
    <property type="entry name" value="SIS domain"/>
    <property type="match status" value="1"/>
</dbReference>
<dbReference type="InterPro" id="IPR046348">
    <property type="entry name" value="SIS_dom_sf"/>
</dbReference>
<evidence type="ECO:0000313" key="2">
    <source>
        <dbReference type="EMBL" id="MFC6019811.1"/>
    </source>
</evidence>
<name>A0ABW1KDS0_9ACTN</name>